<sequence length="54" mass="5771">MALLKNDKLYKYIGVNCKLPTDLGVPQATQGSGSFRAALRSGTDEGSVLNPYNP</sequence>
<name>A0AAU7K4F2_9SPHI</name>
<organism evidence="1">
    <name type="scientific">Pedobacter sp. KACC 23697</name>
    <dbReference type="NCBI Taxonomy" id="3149230"/>
    <lineage>
        <taxon>Bacteria</taxon>
        <taxon>Pseudomonadati</taxon>
        <taxon>Bacteroidota</taxon>
        <taxon>Sphingobacteriia</taxon>
        <taxon>Sphingobacteriales</taxon>
        <taxon>Sphingobacteriaceae</taxon>
        <taxon>Pedobacter</taxon>
    </lineage>
</organism>
<dbReference type="RefSeq" id="WP_406824888.1">
    <property type="nucleotide sequence ID" value="NZ_CP157485.1"/>
</dbReference>
<accession>A0AAU7K4F2</accession>
<evidence type="ECO:0000313" key="1">
    <source>
        <dbReference type="EMBL" id="XBO47457.1"/>
    </source>
</evidence>
<reference evidence="1" key="1">
    <citation type="submission" date="2024-05" db="EMBL/GenBank/DDBJ databases">
        <authorList>
            <person name="Kim S."/>
            <person name="Heo J."/>
            <person name="Choi H."/>
            <person name="Choi Y."/>
            <person name="Kwon S.-W."/>
            <person name="Kim Y."/>
        </authorList>
    </citation>
    <scope>NUCLEOTIDE SEQUENCE</scope>
    <source>
        <strain evidence="1">KACC 23697</strain>
    </source>
</reference>
<gene>
    <name evidence="1" type="ORF">ABEG20_19390</name>
</gene>
<protein>
    <submittedName>
        <fullName evidence="1">Uncharacterized protein</fullName>
    </submittedName>
</protein>
<dbReference type="EMBL" id="CP157485">
    <property type="protein sequence ID" value="XBO47457.1"/>
    <property type="molecule type" value="Genomic_DNA"/>
</dbReference>
<proteinExistence type="predicted"/>
<dbReference type="AlphaFoldDB" id="A0AAU7K4F2"/>